<accession>A0A146EXI0</accession>
<feature type="region of interest" description="Disordered" evidence="1">
    <location>
        <begin position="1"/>
        <end position="32"/>
    </location>
</feature>
<comment type="caution">
    <text evidence="2">The sequence shown here is derived from an EMBL/GenBank/DDBJ whole genome shotgun (WGS) entry which is preliminary data.</text>
</comment>
<feature type="compositionally biased region" description="Polar residues" evidence="1">
    <location>
        <begin position="1"/>
        <end position="13"/>
    </location>
</feature>
<dbReference type="Proteomes" id="UP000075230">
    <property type="component" value="Unassembled WGS sequence"/>
</dbReference>
<reference evidence="3" key="2">
    <citation type="submission" date="2016-02" db="EMBL/GenBank/DDBJ databases">
        <title>Genome sequencing of Aspergillus luchuensis NBRC 4314.</title>
        <authorList>
            <person name="Yamada O."/>
        </authorList>
    </citation>
    <scope>NUCLEOTIDE SEQUENCE [LARGE SCALE GENOMIC DNA]</scope>
    <source>
        <strain evidence="3">RIB 2604</strain>
    </source>
</reference>
<gene>
    <name evidence="2" type="ORF">RIB2604_00102700</name>
</gene>
<evidence type="ECO:0000313" key="3">
    <source>
        <dbReference type="Proteomes" id="UP000075230"/>
    </source>
</evidence>
<dbReference type="EMBL" id="BCWF01000001">
    <property type="protein sequence ID" value="GAT18774.1"/>
    <property type="molecule type" value="Genomic_DNA"/>
</dbReference>
<evidence type="ECO:0000313" key="2">
    <source>
        <dbReference type="EMBL" id="GAT18774.1"/>
    </source>
</evidence>
<feature type="compositionally biased region" description="Polar residues" evidence="1">
    <location>
        <begin position="83"/>
        <end position="92"/>
    </location>
</feature>
<dbReference type="GO" id="GO:0005840">
    <property type="term" value="C:ribosome"/>
    <property type="evidence" value="ECO:0007669"/>
    <property type="project" value="UniProtKB-KW"/>
</dbReference>
<proteinExistence type="predicted"/>
<protein>
    <submittedName>
        <fullName evidence="2">60S ribosomal protein L24a</fullName>
    </submittedName>
</protein>
<name>A0A146EXI0_ASPKA</name>
<organism evidence="2 3">
    <name type="scientific">Aspergillus kawachii</name>
    <name type="common">White koji mold</name>
    <name type="synonym">Aspergillus awamori var. kawachi</name>
    <dbReference type="NCBI Taxonomy" id="1069201"/>
    <lineage>
        <taxon>Eukaryota</taxon>
        <taxon>Fungi</taxon>
        <taxon>Dikarya</taxon>
        <taxon>Ascomycota</taxon>
        <taxon>Pezizomycotina</taxon>
        <taxon>Eurotiomycetes</taxon>
        <taxon>Eurotiomycetidae</taxon>
        <taxon>Eurotiales</taxon>
        <taxon>Aspergillaceae</taxon>
        <taxon>Aspergillus</taxon>
        <taxon>Aspergillus subgen. Circumdati</taxon>
    </lineage>
</organism>
<keyword evidence="2" id="KW-0689">Ribosomal protein</keyword>
<evidence type="ECO:0000256" key="1">
    <source>
        <dbReference type="SAM" id="MobiDB-lite"/>
    </source>
</evidence>
<feature type="region of interest" description="Disordered" evidence="1">
    <location>
        <begin position="70"/>
        <end position="119"/>
    </location>
</feature>
<keyword evidence="2" id="KW-0687">Ribonucleoprotein</keyword>
<reference evidence="2 3" key="1">
    <citation type="journal article" date="2016" name="DNA Res.">
        <title>Genome sequence of Aspergillus luchuensis NBRC 4314.</title>
        <authorList>
            <person name="Yamada O."/>
            <person name="Machida M."/>
            <person name="Hosoyama A."/>
            <person name="Goto M."/>
            <person name="Takahashi T."/>
            <person name="Futagami T."/>
            <person name="Yamagata Y."/>
            <person name="Takeuchi M."/>
            <person name="Kobayashi T."/>
            <person name="Koike H."/>
            <person name="Abe K."/>
            <person name="Asai K."/>
            <person name="Arita M."/>
            <person name="Fujita N."/>
            <person name="Fukuda K."/>
            <person name="Higa K."/>
            <person name="Horikawa H."/>
            <person name="Ishikawa T."/>
            <person name="Jinno K."/>
            <person name="Kato Y."/>
            <person name="Kirimura K."/>
            <person name="Mizutani O."/>
            <person name="Nakasone K."/>
            <person name="Sano M."/>
            <person name="Shiraishi Y."/>
            <person name="Tsukahara M."/>
            <person name="Gomi K."/>
        </authorList>
    </citation>
    <scope>NUCLEOTIDE SEQUENCE [LARGE SCALE GENOMIC DNA]</scope>
    <source>
        <strain evidence="2 3">RIB 2604</strain>
    </source>
</reference>
<dbReference type="AlphaFoldDB" id="A0A146EXI0"/>
<sequence>MNNEDNMDTSGEATDQPHAFHEESEDPVSHLTQLTDDITSQLAGAFHITDHHDDPLFFPALFTNPLNMTATEQDLREDPSAMSLDSSPQTLHSVFGAGAKPNTQQSSSTSAGSQEINDTTAAARNLAGILKKNKGAKTGKKVQFAASPGKVVKCYKSSPADPELKKRD</sequence>